<sequence>MPLTVFDHDNLAYYESVADPKGPHQLGGDAGELGITFRRIKNVVHLVGVLTVGDPAVSFIPQAFTWLPLCYGFRFASNGKDFQYTVESDTSIRILPDTTFSDVGIFERIRWGGLTFILRLAGLIKYDHGHQYDPDFPYAGHPDTFSKSKFRFERQPYDPENAEDALKLQGVFGLKHLSNGEMQRAIKIGLSNNGYVSDPEDYDDMGWTDQEKVEILGRSPFYQTAPSTTCDNPKCPSDRYEDTAKVIALHEPDDDVVWGDAYVQMIYTLCDRCNCINVTNQCT</sequence>
<gene>
    <name evidence="1" type="ORF">K239x_24670</name>
</gene>
<dbReference type="RefSeq" id="WP_145418118.1">
    <property type="nucleotide sequence ID" value="NZ_CP036526.1"/>
</dbReference>
<evidence type="ECO:0000313" key="1">
    <source>
        <dbReference type="EMBL" id="QDT10510.1"/>
    </source>
</evidence>
<name>A0A517NTR4_9BACT</name>
<dbReference type="EMBL" id="CP036526">
    <property type="protein sequence ID" value="QDT10510.1"/>
    <property type="molecule type" value="Genomic_DNA"/>
</dbReference>
<keyword evidence="2" id="KW-1185">Reference proteome</keyword>
<accession>A0A517NTR4</accession>
<proteinExistence type="predicted"/>
<dbReference type="Proteomes" id="UP000319817">
    <property type="component" value="Chromosome"/>
</dbReference>
<protein>
    <submittedName>
        <fullName evidence="1">Uncharacterized protein</fullName>
    </submittedName>
</protein>
<dbReference type="AlphaFoldDB" id="A0A517NTR4"/>
<evidence type="ECO:0000313" key="2">
    <source>
        <dbReference type="Proteomes" id="UP000319817"/>
    </source>
</evidence>
<reference evidence="1 2" key="1">
    <citation type="submission" date="2019-02" db="EMBL/GenBank/DDBJ databases">
        <title>Deep-cultivation of Planctomycetes and their phenomic and genomic characterization uncovers novel biology.</title>
        <authorList>
            <person name="Wiegand S."/>
            <person name="Jogler M."/>
            <person name="Boedeker C."/>
            <person name="Pinto D."/>
            <person name="Vollmers J."/>
            <person name="Rivas-Marin E."/>
            <person name="Kohn T."/>
            <person name="Peeters S.H."/>
            <person name="Heuer A."/>
            <person name="Rast P."/>
            <person name="Oberbeckmann S."/>
            <person name="Bunk B."/>
            <person name="Jeske O."/>
            <person name="Meyerdierks A."/>
            <person name="Storesund J.E."/>
            <person name="Kallscheuer N."/>
            <person name="Luecker S."/>
            <person name="Lage O.M."/>
            <person name="Pohl T."/>
            <person name="Merkel B.J."/>
            <person name="Hornburger P."/>
            <person name="Mueller R.-W."/>
            <person name="Bruemmer F."/>
            <person name="Labrenz M."/>
            <person name="Spormann A.M."/>
            <person name="Op den Camp H."/>
            <person name="Overmann J."/>
            <person name="Amann R."/>
            <person name="Jetten M.S.M."/>
            <person name="Mascher T."/>
            <person name="Medema M.H."/>
            <person name="Devos D.P."/>
            <person name="Kaster A.-K."/>
            <person name="Ovreas L."/>
            <person name="Rohde M."/>
            <person name="Galperin M.Y."/>
            <person name="Jogler C."/>
        </authorList>
    </citation>
    <scope>NUCLEOTIDE SEQUENCE [LARGE SCALE GENOMIC DNA]</scope>
    <source>
        <strain evidence="1 2">K23_9</strain>
    </source>
</reference>
<organism evidence="1 2">
    <name type="scientific">Stieleria marina</name>
    <dbReference type="NCBI Taxonomy" id="1930275"/>
    <lineage>
        <taxon>Bacteria</taxon>
        <taxon>Pseudomonadati</taxon>
        <taxon>Planctomycetota</taxon>
        <taxon>Planctomycetia</taxon>
        <taxon>Pirellulales</taxon>
        <taxon>Pirellulaceae</taxon>
        <taxon>Stieleria</taxon>
    </lineage>
</organism>